<evidence type="ECO:0000313" key="2">
    <source>
        <dbReference type="Proteomes" id="UP001497644"/>
    </source>
</evidence>
<dbReference type="AlphaFoldDB" id="A0AAV2P563"/>
<proteinExistence type="predicted"/>
<evidence type="ECO:0000313" key="1">
    <source>
        <dbReference type="EMBL" id="CAL1687091.1"/>
    </source>
</evidence>
<reference evidence="1" key="1">
    <citation type="submission" date="2024-04" db="EMBL/GenBank/DDBJ databases">
        <authorList>
            <consortium name="Molecular Ecology Group"/>
        </authorList>
    </citation>
    <scope>NUCLEOTIDE SEQUENCE</scope>
</reference>
<organism evidence="1 2">
    <name type="scientific">Lasius platythorax</name>
    <dbReference type="NCBI Taxonomy" id="488582"/>
    <lineage>
        <taxon>Eukaryota</taxon>
        <taxon>Metazoa</taxon>
        <taxon>Ecdysozoa</taxon>
        <taxon>Arthropoda</taxon>
        <taxon>Hexapoda</taxon>
        <taxon>Insecta</taxon>
        <taxon>Pterygota</taxon>
        <taxon>Neoptera</taxon>
        <taxon>Endopterygota</taxon>
        <taxon>Hymenoptera</taxon>
        <taxon>Apocrita</taxon>
        <taxon>Aculeata</taxon>
        <taxon>Formicoidea</taxon>
        <taxon>Formicidae</taxon>
        <taxon>Formicinae</taxon>
        <taxon>Lasius</taxon>
        <taxon>Lasius</taxon>
    </lineage>
</organism>
<name>A0AAV2P563_9HYME</name>
<dbReference type="Proteomes" id="UP001497644">
    <property type="component" value="Chromosome 7"/>
</dbReference>
<dbReference type="EMBL" id="OZ034830">
    <property type="protein sequence ID" value="CAL1687091.1"/>
    <property type="molecule type" value="Genomic_DNA"/>
</dbReference>
<accession>A0AAV2P563</accession>
<protein>
    <submittedName>
        <fullName evidence="1">Uncharacterized protein</fullName>
    </submittedName>
</protein>
<keyword evidence="2" id="KW-1185">Reference proteome</keyword>
<sequence length="97" mass="11695">MTGSLSASLRRREGWCDEKATRGREDMGTFESRETYEKRRLYDSALLRGWHRGRWCRSGCIGQKNKEMLDRRLRAERETERVVEKRWQKEETKGDRV</sequence>
<gene>
    <name evidence="1" type="ORF">LPLAT_LOCUS12357</name>
</gene>